<dbReference type="RefSeq" id="WP_266124250.1">
    <property type="nucleotide sequence ID" value="NZ_JAJHNU010000002.1"/>
</dbReference>
<dbReference type="EMBL" id="JAJHNU010000002">
    <property type="protein sequence ID" value="MDN4121578.1"/>
    <property type="molecule type" value="Genomic_DNA"/>
</dbReference>
<dbReference type="Proteomes" id="UP001168613">
    <property type="component" value="Unassembled WGS sequence"/>
</dbReference>
<protein>
    <recommendedName>
        <fullName evidence="4">Outer membrane protein beta-barrel domain-containing protein</fullName>
    </recommendedName>
</protein>
<gene>
    <name evidence="2" type="ORF">LMS43_09785</name>
</gene>
<name>A0ABT8EJX3_9BURK</name>
<organism evidence="2 3">
    <name type="scientific">Alcaligenes endophyticus</name>
    <dbReference type="NCBI Taxonomy" id="1929088"/>
    <lineage>
        <taxon>Bacteria</taxon>
        <taxon>Pseudomonadati</taxon>
        <taxon>Pseudomonadota</taxon>
        <taxon>Betaproteobacteria</taxon>
        <taxon>Burkholderiales</taxon>
        <taxon>Alcaligenaceae</taxon>
        <taxon>Alcaligenes</taxon>
    </lineage>
</organism>
<dbReference type="Gene3D" id="2.40.160.170">
    <property type="match status" value="1"/>
</dbReference>
<evidence type="ECO:0008006" key="4">
    <source>
        <dbReference type="Google" id="ProtNLM"/>
    </source>
</evidence>
<evidence type="ECO:0000313" key="2">
    <source>
        <dbReference type="EMBL" id="MDN4121578.1"/>
    </source>
</evidence>
<proteinExistence type="predicted"/>
<feature type="signal peptide" evidence="1">
    <location>
        <begin position="1"/>
        <end position="23"/>
    </location>
</feature>
<keyword evidence="1" id="KW-0732">Signal</keyword>
<reference evidence="2" key="1">
    <citation type="submission" date="2021-11" db="EMBL/GenBank/DDBJ databases">
        <title>Draft genome sequence of Alcaligenes endophyticus type strain CCUG 75668T.</title>
        <authorList>
            <person name="Salva-Serra F."/>
            <person name="Duran R.E."/>
            <person name="Seeger M."/>
            <person name="Moore E.R.B."/>
            <person name="Jaen-Luchoro D."/>
        </authorList>
    </citation>
    <scope>NUCLEOTIDE SEQUENCE</scope>
    <source>
        <strain evidence="2">CCUG 75668</strain>
    </source>
</reference>
<keyword evidence="3" id="KW-1185">Reference proteome</keyword>
<accession>A0ABT8EJX3</accession>
<comment type="caution">
    <text evidence="2">The sequence shown here is derived from an EMBL/GenBank/DDBJ whole genome shotgun (WGS) entry which is preliminary data.</text>
</comment>
<feature type="chain" id="PRO_5046037778" description="Outer membrane protein beta-barrel domain-containing protein" evidence="1">
    <location>
        <begin position="24"/>
        <end position="228"/>
    </location>
</feature>
<evidence type="ECO:0000256" key="1">
    <source>
        <dbReference type="SAM" id="SignalP"/>
    </source>
</evidence>
<evidence type="ECO:0000313" key="3">
    <source>
        <dbReference type="Proteomes" id="UP001168613"/>
    </source>
</evidence>
<sequence length="228" mass="24402">MKLSLRILALGAALSCAAAGAQAQSIYGKAGFLGVGVGYAHSLSPNLTLRGDFTTIGSYSRNGSSTDFDYRGKLHNDVGTAYLDYFPFDNGFRLTAGLGVRNTKIKAHARPSSTGTINIGNAKDIPFDGNDSANAEAKFPSVAPYLGLGWGHNIGPNRRAGWGFIADAGVYFGKPKVSLNVNQDLRNKITAAGFNADEEVQRQKNDFEDDAHKLRVFPALFIGVSYTF</sequence>